<dbReference type="RefSeq" id="WP_034572262.1">
    <property type="nucleotide sequence ID" value="NZ_JQBS01000017.1"/>
</dbReference>
<protein>
    <submittedName>
        <fullName evidence="4">Short-chain dehydrogenase oxidoreductase</fullName>
    </submittedName>
</protein>
<organism evidence="4 5">
    <name type="scientific">Carnobacterium divergens DSM 20623</name>
    <dbReference type="NCBI Taxonomy" id="1449336"/>
    <lineage>
        <taxon>Bacteria</taxon>
        <taxon>Bacillati</taxon>
        <taxon>Bacillota</taxon>
        <taxon>Bacilli</taxon>
        <taxon>Lactobacillales</taxon>
        <taxon>Carnobacteriaceae</taxon>
        <taxon>Carnobacterium</taxon>
    </lineage>
</organism>
<dbReference type="GeneID" id="89587810"/>
<dbReference type="PROSITE" id="PS00061">
    <property type="entry name" value="ADH_SHORT"/>
    <property type="match status" value="1"/>
</dbReference>
<dbReference type="GO" id="GO:0016616">
    <property type="term" value="F:oxidoreductase activity, acting on the CH-OH group of donors, NAD or NADP as acceptor"/>
    <property type="evidence" value="ECO:0007669"/>
    <property type="project" value="UniProtKB-ARBA"/>
</dbReference>
<evidence type="ECO:0000313" key="5">
    <source>
        <dbReference type="Proteomes" id="UP000051658"/>
    </source>
</evidence>
<gene>
    <name evidence="4" type="ORF">IV74_GL000516</name>
</gene>
<accession>A0A0R2I3D3</accession>
<dbReference type="PATRIC" id="fig|1449336.4.peg.529"/>
<sequence length="240" mass="26561">MKKLIVITGASSGFGKEMAYLFSRAGHPLLLIGRRVDLMEQFNLPNTLVRKVDVRDASEFEKAVREAEQKYGKVDLLINNAGMMLLGNVWEQDSDEWQMMLDINIKGVLNGSKIVLKDMMERNAGSIVNISSIAGRKTFGNHAVYSASKFGVHALTETIREEVASTNVRVMLVAPGAAETELLGHTTSDSIKEGYQEWKATMGGTSMNPKYVAESVKFMYDLPQEVIIRELLIAATKQDA</sequence>
<dbReference type="InterPro" id="IPR020904">
    <property type="entry name" value="Sc_DH/Rdtase_CS"/>
</dbReference>
<dbReference type="EMBL" id="JQBS01000017">
    <property type="protein sequence ID" value="KRN56869.1"/>
    <property type="molecule type" value="Genomic_DNA"/>
</dbReference>
<dbReference type="FunFam" id="3.40.50.720:FF:000047">
    <property type="entry name" value="NADP-dependent L-serine/L-allo-threonine dehydrogenase"/>
    <property type="match status" value="1"/>
</dbReference>
<dbReference type="PRINTS" id="PR00080">
    <property type="entry name" value="SDRFAMILY"/>
</dbReference>
<comment type="similarity">
    <text evidence="1 3">Belongs to the short-chain dehydrogenases/reductases (SDR) family.</text>
</comment>
<dbReference type="AlphaFoldDB" id="A0A0R2I3D3"/>
<dbReference type="Gene3D" id="3.40.50.720">
    <property type="entry name" value="NAD(P)-binding Rossmann-like Domain"/>
    <property type="match status" value="1"/>
</dbReference>
<proteinExistence type="inferred from homology"/>
<name>A0A0R2I3D3_CARDV</name>
<keyword evidence="5" id="KW-1185">Reference proteome</keyword>
<dbReference type="InterPro" id="IPR002347">
    <property type="entry name" value="SDR_fam"/>
</dbReference>
<evidence type="ECO:0000313" key="4">
    <source>
        <dbReference type="EMBL" id="KRN56869.1"/>
    </source>
</evidence>
<dbReference type="Pfam" id="PF00106">
    <property type="entry name" value="adh_short"/>
    <property type="match status" value="1"/>
</dbReference>
<dbReference type="eggNOG" id="COG4221">
    <property type="taxonomic scope" value="Bacteria"/>
</dbReference>
<keyword evidence="2" id="KW-0560">Oxidoreductase</keyword>
<evidence type="ECO:0000256" key="3">
    <source>
        <dbReference type="RuleBase" id="RU000363"/>
    </source>
</evidence>
<evidence type="ECO:0000256" key="1">
    <source>
        <dbReference type="ARBA" id="ARBA00006484"/>
    </source>
</evidence>
<dbReference type="CDD" id="cd05233">
    <property type="entry name" value="SDR_c"/>
    <property type="match status" value="1"/>
</dbReference>
<dbReference type="InterPro" id="IPR036291">
    <property type="entry name" value="NAD(P)-bd_dom_sf"/>
</dbReference>
<reference evidence="4 5" key="1">
    <citation type="journal article" date="2015" name="Genome Announc.">
        <title>Expanding the biotechnology potential of lactobacilli through comparative genomics of 213 strains and associated genera.</title>
        <authorList>
            <person name="Sun Z."/>
            <person name="Harris H.M."/>
            <person name="McCann A."/>
            <person name="Guo C."/>
            <person name="Argimon S."/>
            <person name="Zhang W."/>
            <person name="Yang X."/>
            <person name="Jeffery I.B."/>
            <person name="Cooney J.C."/>
            <person name="Kagawa T.F."/>
            <person name="Liu W."/>
            <person name="Song Y."/>
            <person name="Salvetti E."/>
            <person name="Wrobel A."/>
            <person name="Rasinkangas P."/>
            <person name="Parkhill J."/>
            <person name="Rea M.C."/>
            <person name="O'Sullivan O."/>
            <person name="Ritari J."/>
            <person name="Douillard F.P."/>
            <person name="Paul Ross R."/>
            <person name="Yang R."/>
            <person name="Briner A.E."/>
            <person name="Felis G.E."/>
            <person name="de Vos W.M."/>
            <person name="Barrangou R."/>
            <person name="Klaenhammer T.R."/>
            <person name="Caufield P.W."/>
            <person name="Cui Y."/>
            <person name="Zhang H."/>
            <person name="O'Toole P.W."/>
        </authorList>
    </citation>
    <scope>NUCLEOTIDE SEQUENCE [LARGE SCALE GENOMIC DNA]</scope>
    <source>
        <strain evidence="4 5">DSM 20623</strain>
    </source>
</reference>
<evidence type="ECO:0000256" key="2">
    <source>
        <dbReference type="ARBA" id="ARBA00023002"/>
    </source>
</evidence>
<dbReference type="PRINTS" id="PR00081">
    <property type="entry name" value="GDHRDH"/>
</dbReference>
<dbReference type="PANTHER" id="PTHR43115:SF4">
    <property type="entry name" value="DEHYDROGENASE_REDUCTASE SDR FAMILY MEMBER 11"/>
    <property type="match status" value="1"/>
</dbReference>
<dbReference type="Proteomes" id="UP000051658">
    <property type="component" value="Unassembled WGS sequence"/>
</dbReference>
<dbReference type="PANTHER" id="PTHR43115">
    <property type="entry name" value="DEHYDROGENASE/REDUCTASE SDR FAMILY MEMBER 11"/>
    <property type="match status" value="1"/>
</dbReference>
<dbReference type="SUPFAM" id="SSF51735">
    <property type="entry name" value="NAD(P)-binding Rossmann-fold domains"/>
    <property type="match status" value="1"/>
</dbReference>
<comment type="caution">
    <text evidence="4">The sequence shown here is derived from an EMBL/GenBank/DDBJ whole genome shotgun (WGS) entry which is preliminary data.</text>
</comment>